<dbReference type="InterPro" id="IPR011604">
    <property type="entry name" value="PDDEXK-like_dom_sf"/>
</dbReference>
<keyword evidence="5 9" id="KW-0408">Iron</keyword>
<comment type="cofactor">
    <cofactor evidence="9">
        <name>Mg(2+)</name>
        <dbReference type="ChEBI" id="CHEBI:18420"/>
    </cofactor>
    <cofactor evidence="9">
        <name>Mn(2+)</name>
        <dbReference type="ChEBI" id="CHEBI:29035"/>
    </cofactor>
    <text evidence="9">Mg(2+) or Mn(2+) required for ssDNA cleavage activity.</text>
</comment>
<feature type="domain" description="DUF83" evidence="10">
    <location>
        <begin position="4"/>
        <end position="162"/>
    </location>
</feature>
<dbReference type="Proteomes" id="UP001651880">
    <property type="component" value="Unassembled WGS sequence"/>
</dbReference>
<comment type="caution">
    <text evidence="11">The sequence shown here is derived from an EMBL/GenBank/DDBJ whole genome shotgun (WGS) entry which is preliminary data.</text>
</comment>
<comment type="function">
    <text evidence="9">CRISPR (clustered regularly interspaced short palindromic repeat) is an adaptive immune system that provides protection against mobile genetic elements (viruses, transposable elements and conjugative plasmids). CRISPR clusters contain sequences complementary to antecedent mobile elements and target invading nucleic acids. CRISPR clusters are transcribed and processed into CRISPR RNA (crRNA).</text>
</comment>
<comment type="similarity">
    <text evidence="9">Belongs to the CRISPR-associated exonuclease Cas4 family.</text>
</comment>
<dbReference type="PANTHER" id="PTHR37168">
    <property type="entry name" value="CRISPR-ASSOCIATED EXONUCLEASE CAS4"/>
    <property type="match status" value="1"/>
</dbReference>
<organism evidence="11 12">
    <name type="scientific">Lutispora saccharofermentans</name>
    <dbReference type="NCBI Taxonomy" id="3024236"/>
    <lineage>
        <taxon>Bacteria</taxon>
        <taxon>Bacillati</taxon>
        <taxon>Bacillota</taxon>
        <taxon>Clostridia</taxon>
        <taxon>Lutisporales</taxon>
        <taxon>Lutisporaceae</taxon>
        <taxon>Lutispora</taxon>
    </lineage>
</organism>
<sequence>MEVNGTLMWYYAICSREVWLMSRNIIPDQKDTNIEIGKFIHETSYERSKKEIEFGNVKFDVLLKTKDEMIIGETKKTSKFQEASTMQLLYYLRELKNSGINAKGVLLYPEEKKRVEVKLTEEKILLLEETEKEIETIINNILPPPIIKNKYCKSCGYREYCYA</sequence>
<keyword evidence="3 9" id="KW-0378">Hydrolase</keyword>
<dbReference type="PANTHER" id="PTHR37168:SF2">
    <property type="entry name" value="CRISPR-ASSOCIATED EXONUCLEASE CAS4"/>
    <property type="match status" value="1"/>
</dbReference>
<evidence type="ECO:0000256" key="3">
    <source>
        <dbReference type="ARBA" id="ARBA00022801"/>
    </source>
</evidence>
<name>A0ABT1ND66_9FIRM</name>
<evidence type="ECO:0000313" key="12">
    <source>
        <dbReference type="Proteomes" id="UP001651880"/>
    </source>
</evidence>
<evidence type="ECO:0000256" key="9">
    <source>
        <dbReference type="RuleBase" id="RU365022"/>
    </source>
</evidence>
<evidence type="ECO:0000256" key="5">
    <source>
        <dbReference type="ARBA" id="ARBA00023004"/>
    </source>
</evidence>
<evidence type="ECO:0000256" key="8">
    <source>
        <dbReference type="ARBA" id="ARBA00023211"/>
    </source>
</evidence>
<keyword evidence="8 9" id="KW-0464">Manganese</keyword>
<dbReference type="EC" id="3.1.12.1" evidence="9"/>
<evidence type="ECO:0000313" key="11">
    <source>
        <dbReference type="EMBL" id="MCQ1529175.1"/>
    </source>
</evidence>
<evidence type="ECO:0000256" key="2">
    <source>
        <dbReference type="ARBA" id="ARBA00022723"/>
    </source>
</evidence>
<dbReference type="Gene3D" id="3.90.320.10">
    <property type="match status" value="1"/>
</dbReference>
<evidence type="ECO:0000259" key="10">
    <source>
        <dbReference type="Pfam" id="PF01930"/>
    </source>
</evidence>
<comment type="cofactor">
    <cofactor evidence="9">
        <name>iron-sulfur cluster</name>
        <dbReference type="ChEBI" id="CHEBI:30408"/>
    </cofactor>
</comment>
<evidence type="ECO:0000256" key="4">
    <source>
        <dbReference type="ARBA" id="ARBA00022839"/>
    </source>
</evidence>
<accession>A0ABT1ND66</accession>
<keyword evidence="2 9" id="KW-0479">Metal-binding</keyword>
<reference evidence="11 12" key="1">
    <citation type="submission" date="2021-10" db="EMBL/GenBank/DDBJ databases">
        <title>Lutispora strain m25 sp. nov., a thermophilic, non-spore-forming bacterium isolated from a lab-scale methanogenic bioreactor digesting anaerobic sludge.</title>
        <authorList>
            <person name="El Houari A."/>
            <person name="Mcdonald J."/>
        </authorList>
    </citation>
    <scope>NUCLEOTIDE SEQUENCE [LARGE SCALE GENOMIC DNA]</scope>
    <source>
        <strain evidence="12">m25</strain>
    </source>
</reference>
<keyword evidence="7 9" id="KW-0051">Antiviral defense</keyword>
<protein>
    <recommendedName>
        <fullName evidence="9">CRISPR-associated exonuclease Cas4</fullName>
        <ecNumber evidence="9">3.1.12.1</ecNumber>
    </recommendedName>
</protein>
<proteinExistence type="inferred from homology"/>
<dbReference type="InterPro" id="IPR013343">
    <property type="entry name" value="CRISPR-assoc_prot_Cas4"/>
</dbReference>
<dbReference type="Pfam" id="PF01930">
    <property type="entry name" value="Cas_Cas4"/>
    <property type="match status" value="1"/>
</dbReference>
<dbReference type="InterPro" id="IPR022765">
    <property type="entry name" value="Dna2/Cas4_DUF83"/>
</dbReference>
<keyword evidence="12" id="KW-1185">Reference proteome</keyword>
<keyword evidence="1 9" id="KW-0540">Nuclease</keyword>
<evidence type="ECO:0000256" key="6">
    <source>
        <dbReference type="ARBA" id="ARBA00023014"/>
    </source>
</evidence>
<dbReference type="EMBL" id="JAJEKE010000004">
    <property type="protein sequence ID" value="MCQ1529175.1"/>
    <property type="molecule type" value="Genomic_DNA"/>
</dbReference>
<keyword evidence="6 9" id="KW-0411">Iron-sulfur</keyword>
<gene>
    <name evidence="11" type="primary">cas4</name>
    <name evidence="11" type="ORF">LJD61_06380</name>
</gene>
<dbReference type="NCBIfam" id="TIGR00372">
    <property type="entry name" value="cas4"/>
    <property type="match status" value="1"/>
</dbReference>
<keyword evidence="4 9" id="KW-0269">Exonuclease</keyword>
<dbReference type="RefSeq" id="WP_255226696.1">
    <property type="nucleotide sequence ID" value="NZ_JAJEKE010000004.1"/>
</dbReference>
<evidence type="ECO:0000256" key="7">
    <source>
        <dbReference type="ARBA" id="ARBA00023118"/>
    </source>
</evidence>
<evidence type="ECO:0000256" key="1">
    <source>
        <dbReference type="ARBA" id="ARBA00022722"/>
    </source>
</evidence>